<dbReference type="SUPFAM" id="SSF48452">
    <property type="entry name" value="TPR-like"/>
    <property type="match status" value="1"/>
</dbReference>
<proteinExistence type="inferred from homology"/>
<evidence type="ECO:0000256" key="1">
    <source>
        <dbReference type="ARBA" id="ARBA00004442"/>
    </source>
</evidence>
<dbReference type="EMBL" id="WDBI01000044">
    <property type="protein sequence ID" value="KAB6522880.1"/>
    <property type="molecule type" value="Genomic_DNA"/>
</dbReference>
<dbReference type="Gene3D" id="1.25.40.390">
    <property type="match status" value="1"/>
</dbReference>
<dbReference type="Proteomes" id="UP000469427">
    <property type="component" value="Unassembled WGS sequence"/>
</dbReference>
<evidence type="ECO:0000313" key="9">
    <source>
        <dbReference type="EMBL" id="KAB6522880.1"/>
    </source>
</evidence>
<evidence type="ECO:0000313" key="14">
    <source>
        <dbReference type="Proteomes" id="UP000441522"/>
    </source>
</evidence>
<evidence type="ECO:0000256" key="2">
    <source>
        <dbReference type="ARBA" id="ARBA00006275"/>
    </source>
</evidence>
<feature type="domain" description="RagB/SusD" evidence="6">
    <location>
        <begin position="352"/>
        <end position="484"/>
    </location>
</feature>
<evidence type="ECO:0000259" key="6">
    <source>
        <dbReference type="Pfam" id="PF07980"/>
    </source>
</evidence>
<dbReference type="InterPro" id="IPR011990">
    <property type="entry name" value="TPR-like_helical_dom_sf"/>
</dbReference>
<dbReference type="AlphaFoldDB" id="A0A174T887"/>
<organism evidence="8 14">
    <name type="scientific">Phocaeicola vulgatus</name>
    <name type="common">Bacteroides vulgatus</name>
    <dbReference type="NCBI Taxonomy" id="821"/>
    <lineage>
        <taxon>Bacteria</taxon>
        <taxon>Pseudomonadati</taxon>
        <taxon>Bacteroidota</taxon>
        <taxon>Bacteroidia</taxon>
        <taxon>Bacteroidales</taxon>
        <taxon>Bacteroidaceae</taxon>
        <taxon>Phocaeicola</taxon>
    </lineage>
</organism>
<evidence type="ECO:0000259" key="7">
    <source>
        <dbReference type="Pfam" id="PF14322"/>
    </source>
</evidence>
<dbReference type="EMBL" id="WDAY01000033">
    <property type="protein sequence ID" value="KAB6558895.1"/>
    <property type="molecule type" value="Genomic_DNA"/>
</dbReference>
<keyword evidence="5" id="KW-0998">Cell outer membrane</keyword>
<evidence type="ECO:0000313" key="11">
    <source>
        <dbReference type="EMBL" id="QEW37547.1"/>
    </source>
</evidence>
<dbReference type="Proteomes" id="UP000441522">
    <property type="component" value="Unassembled WGS sequence"/>
</dbReference>
<evidence type="ECO:0000313" key="13">
    <source>
        <dbReference type="Proteomes" id="UP000437431"/>
    </source>
</evidence>
<dbReference type="Pfam" id="PF07980">
    <property type="entry name" value="SusD_RagB"/>
    <property type="match status" value="1"/>
</dbReference>
<accession>A0A174T887</accession>
<evidence type="ECO:0000313" key="10">
    <source>
        <dbReference type="EMBL" id="KAB6558895.1"/>
    </source>
</evidence>
<dbReference type="EMBL" id="WCWW01000022">
    <property type="protein sequence ID" value="KAB3855959.1"/>
    <property type="molecule type" value="Genomic_DNA"/>
</dbReference>
<keyword evidence="4" id="KW-0472">Membrane</keyword>
<dbReference type="OMA" id="RLLWPID"/>
<feature type="domain" description="SusD-like N-terminal" evidence="7">
    <location>
        <begin position="41"/>
        <end position="216"/>
    </location>
</feature>
<gene>
    <name evidence="8" type="primary">nanU</name>
    <name evidence="8" type="ORF">GAS29_10905</name>
    <name evidence="10" type="ORF">GAY79_14210</name>
    <name evidence="9" type="ORF">GAY98_20075</name>
    <name evidence="11" type="ORF">VIC01_03138</name>
</gene>
<reference evidence="13 14" key="1">
    <citation type="journal article" date="2019" name="Nat. Med.">
        <title>A library of human gut bacterial isolates paired with longitudinal multiomics data enables mechanistic microbiome research.</title>
        <authorList>
            <person name="Poyet M."/>
            <person name="Groussin M."/>
            <person name="Gibbons S.M."/>
            <person name="Avila-Pacheco J."/>
            <person name="Jiang X."/>
            <person name="Kearney S.M."/>
            <person name="Perrotta A.R."/>
            <person name="Berdy B."/>
            <person name="Zhao S."/>
            <person name="Lieberman T.D."/>
            <person name="Swanson P.K."/>
            <person name="Smith M."/>
            <person name="Roesemann S."/>
            <person name="Alexander J.E."/>
            <person name="Rich S.A."/>
            <person name="Livny J."/>
            <person name="Vlamakis H."/>
            <person name="Clish C."/>
            <person name="Bullock K."/>
            <person name="Deik A."/>
            <person name="Scott J."/>
            <person name="Pierce K.A."/>
            <person name="Xavier R.J."/>
            <person name="Alm E.J."/>
        </authorList>
    </citation>
    <scope>NUCLEOTIDE SEQUENCE [LARGE SCALE GENOMIC DNA]</scope>
    <source>
        <strain evidence="10 13">BIOML-A111</strain>
        <strain evidence="9 15">BIOML-A122</strain>
        <strain evidence="8 14">BIOML-A5</strain>
    </source>
</reference>
<reference evidence="11 12" key="2">
    <citation type="submission" date="2019-09" db="EMBL/GenBank/DDBJ databases">
        <title>Commensal-derived Metabolites Govern Vibrio cholerae Pathogenesis in Host.</title>
        <authorList>
            <person name="Yoon S.S."/>
            <person name="Yoon M.Y."/>
        </authorList>
    </citation>
    <scope>NUCLEOTIDE SEQUENCE [LARGE SCALE GENOMIC DNA]</scope>
    <source>
        <strain evidence="11 12">VIC01</strain>
    </source>
</reference>
<comment type="similarity">
    <text evidence="2">Belongs to the SusD family.</text>
</comment>
<evidence type="ECO:0000256" key="5">
    <source>
        <dbReference type="ARBA" id="ARBA00023237"/>
    </source>
</evidence>
<keyword evidence="8" id="KW-0449">Lipoprotein</keyword>
<dbReference type="Proteomes" id="UP000326091">
    <property type="component" value="Chromosome"/>
</dbReference>
<sequence length="524" mass="59976">MKKIFTYLLAGLSLLSFSRCDSLDIEPTSSLAGTAYWKNPDQFTAFNTGLHALLREKSYNFFLLGEPRADIYGDNPIGGEASQGMERLPFNTINKENVGISNYGDMYKIINQINQMIAKTTETTILTEATQNYYLGEAYGMRAYLYFHLLRSWGDVVLYLDYTEGQNLDLSNITKGVSPATEVMEQIKKDIQASENAFGSDYSFKLGRHFWSAAATQMLKGEAYLWSGRQMNGGNSDYTIAKNAFENVKKADVGLVTSSFKDIFSFENKKNKEMIFTIHNGKDEYEMWGGYYRMRLIPAQDKMVKIYCDENGNSFVGTPDAQLNGLTQLQVRREFYFKGFRNNDTRWTTSLKAVYKKDAQGVVSYFGPITYKFQGTMLEGGSTRSFLDDFPIYRYADCLLQLAMAKVLLGEDPTEEINAVRERAYGSKYFNEHKAEIAYPNDNDPEFYTDNKWMKPDNAGALEAILKERLREFMFEGKRWYDIRLLGWDYVHQYSSAEQSRLLWPIDAGTLTNNSALKQTPGYE</sequence>
<evidence type="ECO:0000313" key="15">
    <source>
        <dbReference type="Proteomes" id="UP000469427"/>
    </source>
</evidence>
<protein>
    <submittedName>
        <fullName evidence="8">SusD family outer membrane lipoprotein NanU</fullName>
    </submittedName>
</protein>
<dbReference type="NCBIfam" id="NF033072">
    <property type="entry name" value="NanU"/>
    <property type="match status" value="1"/>
</dbReference>
<dbReference type="SMR" id="A0A174T887"/>
<name>A0A174T887_PHOVU</name>
<dbReference type="GO" id="GO:0009279">
    <property type="term" value="C:cell outer membrane"/>
    <property type="evidence" value="ECO:0007669"/>
    <property type="project" value="UniProtKB-SubCell"/>
</dbReference>
<dbReference type="CDD" id="cd08977">
    <property type="entry name" value="SusD"/>
    <property type="match status" value="1"/>
</dbReference>
<evidence type="ECO:0000313" key="12">
    <source>
        <dbReference type="Proteomes" id="UP000326091"/>
    </source>
</evidence>
<dbReference type="InterPro" id="IPR012944">
    <property type="entry name" value="SusD_RagB_dom"/>
</dbReference>
<comment type="subcellular location">
    <subcellularLocation>
        <location evidence="1">Cell outer membrane</location>
    </subcellularLocation>
</comment>
<dbReference type="DNASU" id="5303395"/>
<dbReference type="RefSeq" id="WP_011965604.1">
    <property type="nucleotide sequence ID" value="NZ_AP025232.1"/>
</dbReference>
<dbReference type="Proteomes" id="UP000437431">
    <property type="component" value="Unassembled WGS sequence"/>
</dbReference>
<dbReference type="InterPro" id="IPR033985">
    <property type="entry name" value="SusD-like_N"/>
</dbReference>
<keyword evidence="3" id="KW-0732">Signal</keyword>
<dbReference type="GeneID" id="5303395"/>
<evidence type="ECO:0000313" key="8">
    <source>
        <dbReference type="EMBL" id="KAB3855959.1"/>
    </source>
</evidence>
<evidence type="ECO:0000256" key="3">
    <source>
        <dbReference type="ARBA" id="ARBA00022729"/>
    </source>
</evidence>
<dbReference type="EMBL" id="CP043529">
    <property type="protein sequence ID" value="QEW37547.1"/>
    <property type="molecule type" value="Genomic_DNA"/>
</dbReference>
<dbReference type="Pfam" id="PF14322">
    <property type="entry name" value="SusD-like_3"/>
    <property type="match status" value="1"/>
</dbReference>
<evidence type="ECO:0000256" key="4">
    <source>
        <dbReference type="ARBA" id="ARBA00023136"/>
    </source>
</evidence>